<keyword evidence="3" id="KW-0963">Cytoplasm</keyword>
<dbReference type="EC" id="4.6.1.2" evidence="2"/>
<evidence type="ECO:0000256" key="2">
    <source>
        <dbReference type="ARBA" id="ARBA00012202"/>
    </source>
</evidence>
<dbReference type="PANTHER" id="PTHR45655:SF5">
    <property type="entry name" value="SOLUBLE GUANYLATE CYCLASE 89DA-RELATED"/>
    <property type="match status" value="1"/>
</dbReference>
<dbReference type="InterPro" id="IPR038158">
    <property type="entry name" value="H-NOX_domain_sf"/>
</dbReference>
<dbReference type="CDD" id="cd07302">
    <property type="entry name" value="CHD"/>
    <property type="match status" value="1"/>
</dbReference>
<dbReference type="SUPFAM" id="SSF111126">
    <property type="entry name" value="Ligand-binding domain in the NO signalling and Golgi transport"/>
    <property type="match status" value="1"/>
</dbReference>
<dbReference type="InterPro" id="IPR024096">
    <property type="entry name" value="NO_sig/Golgi_transp_ligand-bd"/>
</dbReference>
<keyword evidence="4" id="KW-0547">Nucleotide-binding</keyword>
<dbReference type="Gene3D" id="6.10.250.780">
    <property type="match status" value="1"/>
</dbReference>
<proteinExistence type="predicted"/>
<evidence type="ECO:0000256" key="5">
    <source>
        <dbReference type="ARBA" id="ARBA00023134"/>
    </source>
</evidence>
<evidence type="ECO:0000256" key="4">
    <source>
        <dbReference type="ARBA" id="ARBA00022741"/>
    </source>
</evidence>
<dbReference type="Gene3D" id="3.90.1520.10">
    <property type="entry name" value="H-NOX domain"/>
    <property type="match status" value="1"/>
</dbReference>
<keyword evidence="5" id="KW-0342">GTP-binding</keyword>
<dbReference type="SUPFAM" id="SSF55073">
    <property type="entry name" value="Nucleotide cyclase"/>
    <property type="match status" value="1"/>
</dbReference>
<protein>
    <recommendedName>
        <fullName evidence="2">guanylate cyclase</fullName>
        <ecNumber evidence="2">4.6.1.2</ecNumber>
    </recommendedName>
</protein>
<comment type="subcellular location">
    <subcellularLocation>
        <location evidence="1">Cytoplasm</location>
    </subcellularLocation>
</comment>
<keyword evidence="7" id="KW-0141">cGMP biosynthesis</keyword>
<evidence type="ECO:0000256" key="1">
    <source>
        <dbReference type="ARBA" id="ARBA00004496"/>
    </source>
</evidence>
<dbReference type="InterPro" id="IPR042463">
    <property type="entry name" value="HNOB_dom_associated_sf"/>
</dbReference>
<dbReference type="InterPro" id="IPR011644">
    <property type="entry name" value="Heme_NO-bd"/>
</dbReference>
<sequence length="606" mass="69161">MYGMLLQSIQQYIQESYGEDIWKYIAGELGCPIEFITHQIYDDSLIHSIAKSCSALDGRKSEKDFLTIFGRCFVKFFSCFGYQNFVRASGRFFTDFLQNVDNIHLEMRFSYPKMNGPSMYVTEIDKDGAVLVYRSSRSGFKNYLIGQLFEIAETMYQIRLTIELIDEKVSSGSFKTNTLILRLNYDNREYLQHKNKQAEMIQRKTIQRGAAMPPISSQFLIDAFPWTVLFGKSLRILEAGAHLLRIFPGKQIYRKPVTNILKIRRPRGIPFNWENITNFQTVMFEVELLVPTSEDDSNEHQRPTRNILLKGQMMYLENIETVIYLCCPVINNMDDLKKMNLYISDLNEHGLGRDLVVKGWHNCSRLEQTWEETEALCQELEKNHKLLEEWKEKGDELLYSMIPHSVAEQLRRGDSPLSTCKSFESVSVLFVELVSLKSAIASVADVMTVVSSINAAFSAFDAILDRYKVYKVETVGEVYMVVGGAPERNERHSEIIARLAIAIIEAIPKIDAPLEISVQAGIHSGPVVAGVVGLKAPRYCLFGDTVNTAARMQTSSEDMRIQVSNSTYDRLQPLGIFKFSVRGFTKIKGKGMMQTYWLDGFLPTTI</sequence>
<dbReference type="EMBL" id="AP028911">
    <property type="protein sequence ID" value="BES91692.1"/>
    <property type="molecule type" value="Genomic_DNA"/>
</dbReference>
<gene>
    <name evidence="9" type="ORF">NTJ_04500</name>
</gene>
<keyword evidence="6" id="KW-0456">Lyase</keyword>
<dbReference type="InterPro" id="IPR011645">
    <property type="entry name" value="HNOB_dom_associated"/>
</dbReference>
<evidence type="ECO:0000313" key="9">
    <source>
        <dbReference type="EMBL" id="BES91692.1"/>
    </source>
</evidence>
<dbReference type="Pfam" id="PF07701">
    <property type="entry name" value="HNOBA"/>
    <property type="match status" value="1"/>
</dbReference>
<dbReference type="Pfam" id="PF00211">
    <property type="entry name" value="Guanylate_cyc"/>
    <property type="match status" value="1"/>
</dbReference>
<dbReference type="SMART" id="SM00044">
    <property type="entry name" value="CYCc"/>
    <property type="match status" value="1"/>
</dbReference>
<evidence type="ECO:0000313" key="10">
    <source>
        <dbReference type="Proteomes" id="UP001307889"/>
    </source>
</evidence>
<accession>A0ABN7AHF5</accession>
<dbReference type="InterPro" id="IPR001054">
    <property type="entry name" value="A/G_cyclase"/>
</dbReference>
<reference evidence="9 10" key="1">
    <citation type="submission" date="2023-09" db="EMBL/GenBank/DDBJ databases">
        <title>Nesidiocoris tenuis whole genome shotgun sequence.</title>
        <authorList>
            <person name="Shibata T."/>
            <person name="Shimoda M."/>
            <person name="Kobayashi T."/>
            <person name="Uehara T."/>
        </authorList>
    </citation>
    <scope>NUCLEOTIDE SEQUENCE [LARGE SCALE GENOMIC DNA]</scope>
    <source>
        <strain evidence="9 10">Japan</strain>
    </source>
</reference>
<dbReference type="PANTHER" id="PTHR45655">
    <property type="entry name" value="GUANYLATE CYCLASE SOLUBLE SUBUNIT BETA-2"/>
    <property type="match status" value="1"/>
</dbReference>
<dbReference type="Proteomes" id="UP001307889">
    <property type="component" value="Chromosome 3"/>
</dbReference>
<evidence type="ECO:0000256" key="6">
    <source>
        <dbReference type="ARBA" id="ARBA00023239"/>
    </source>
</evidence>
<dbReference type="Gene3D" id="3.30.70.1230">
    <property type="entry name" value="Nucleotide cyclase"/>
    <property type="match status" value="1"/>
</dbReference>
<keyword evidence="10" id="KW-1185">Reference proteome</keyword>
<dbReference type="InterPro" id="IPR029787">
    <property type="entry name" value="Nucleotide_cyclase"/>
</dbReference>
<evidence type="ECO:0000259" key="8">
    <source>
        <dbReference type="PROSITE" id="PS50125"/>
    </source>
</evidence>
<dbReference type="Gene3D" id="3.30.450.260">
    <property type="entry name" value="Haem NO binding associated domain"/>
    <property type="match status" value="1"/>
</dbReference>
<organism evidence="9 10">
    <name type="scientific">Nesidiocoris tenuis</name>
    <dbReference type="NCBI Taxonomy" id="355587"/>
    <lineage>
        <taxon>Eukaryota</taxon>
        <taxon>Metazoa</taxon>
        <taxon>Ecdysozoa</taxon>
        <taxon>Arthropoda</taxon>
        <taxon>Hexapoda</taxon>
        <taxon>Insecta</taxon>
        <taxon>Pterygota</taxon>
        <taxon>Neoptera</taxon>
        <taxon>Paraneoptera</taxon>
        <taxon>Hemiptera</taxon>
        <taxon>Heteroptera</taxon>
        <taxon>Panheteroptera</taxon>
        <taxon>Cimicomorpha</taxon>
        <taxon>Miridae</taxon>
        <taxon>Dicyphina</taxon>
        <taxon>Nesidiocoris</taxon>
    </lineage>
</organism>
<dbReference type="Pfam" id="PF07700">
    <property type="entry name" value="HNOB"/>
    <property type="match status" value="1"/>
</dbReference>
<feature type="domain" description="Guanylate cyclase" evidence="8">
    <location>
        <begin position="427"/>
        <end position="553"/>
    </location>
</feature>
<dbReference type="PROSITE" id="PS50125">
    <property type="entry name" value="GUANYLATE_CYCLASE_2"/>
    <property type="match status" value="1"/>
</dbReference>
<evidence type="ECO:0000256" key="7">
    <source>
        <dbReference type="ARBA" id="ARBA00023293"/>
    </source>
</evidence>
<name>A0ABN7AHF5_9HEMI</name>
<evidence type="ECO:0000256" key="3">
    <source>
        <dbReference type="ARBA" id="ARBA00022490"/>
    </source>
</evidence>